<dbReference type="AlphaFoldDB" id="S9TST3"/>
<keyword evidence="8" id="KW-1185">Reference proteome</keyword>
<dbReference type="SMART" id="SM00220">
    <property type="entry name" value="S_TKc"/>
    <property type="match status" value="1"/>
</dbReference>
<feature type="compositionally biased region" description="Polar residues" evidence="4">
    <location>
        <begin position="384"/>
        <end position="395"/>
    </location>
</feature>
<feature type="binding site" evidence="3">
    <location>
        <position position="34"/>
    </location>
    <ligand>
        <name>ATP</name>
        <dbReference type="ChEBI" id="CHEBI:30616"/>
    </ligand>
</feature>
<dbReference type="InterPro" id="IPR011009">
    <property type="entry name" value="Kinase-like_dom_sf"/>
</dbReference>
<sequence>MEKYELLNQIGDGTFGSVAKAVSKKTGQLVAIKKMKQKYYTWEECVKLPEVDVVRKIHGHPNIVKLREVIRENNELFFVFEYMDGDLLGIIKKSKQNQKPETMATAPPIPYQKVKLYMRQLLQALAYIHKRGYFHRDLKPENLLIKQEGQEETIKLGDFGLVKDIRARPPFTDYVSTRWYRSPELLLQDRTYGPAVDIWAAACIMSELITTKPLFPGSNEVDQLFKIMSVFGSPTDKTWAAGMVLAKKIRYSFPSVQGCGLPKTLPSHIPAHALDLMKQMLIYDPKLRPTAEQCLQHPFFNVGVDESNGLSAAALDQLSNAARRLQQGPQSAPAGLQGYLADGGKEKTGKSDSLTEMHNNGSPQKLFTLGKRNDGNEGEKEQGSKSPPGQQESSAPTPPGMGPGSPKVTPSTKESNGSHLLNLKNVLPKSNWTDDGSSDSKGKGKEDALLGSGLNLSGKYGLHAKNAASKPANAVAEIDGAKNASLSSRPKAEARKEAGAGDGAAKEDVDLDNLMDEFATEMAGLGLATAKQENKSDVLPSSPSGGQKDVVSNLLKNARYKKSSVDEGSTPGDGKAAAQLNLKNAKSDFSRDPAKPTPSPVKAQAASPSIKALLAKYRTRT</sequence>
<keyword evidence="7" id="KW-0808">Transferase</keyword>
<dbReference type="Pfam" id="PF00069">
    <property type="entry name" value="Pkinase"/>
    <property type="match status" value="1"/>
</dbReference>
<feature type="compositionally biased region" description="Low complexity" evidence="4">
    <location>
        <begin position="575"/>
        <end position="584"/>
    </location>
</feature>
<feature type="domain" description="Protein kinase" evidence="5">
    <location>
        <begin position="4"/>
        <end position="300"/>
    </location>
</feature>
<dbReference type="PROSITE" id="PS00107">
    <property type="entry name" value="PROTEIN_KINASE_ATP"/>
    <property type="match status" value="1"/>
</dbReference>
<feature type="compositionally biased region" description="Polar residues" evidence="4">
    <location>
        <begin position="356"/>
        <end position="365"/>
    </location>
</feature>
<dbReference type="GO" id="GO:0004672">
    <property type="term" value="F:protein kinase activity"/>
    <property type="evidence" value="ECO:0007669"/>
    <property type="project" value="InterPro"/>
</dbReference>
<dbReference type="GO" id="GO:0005524">
    <property type="term" value="F:ATP binding"/>
    <property type="evidence" value="ECO:0007669"/>
    <property type="project" value="UniProtKB-UniRule"/>
</dbReference>
<dbReference type="EMBL" id="ATMH01008534">
    <property type="protein sequence ID" value="EPY21467.1"/>
    <property type="molecule type" value="Genomic_DNA"/>
</dbReference>
<dbReference type="Proteomes" id="UP000015354">
    <property type="component" value="Unassembled WGS sequence"/>
</dbReference>
<dbReference type="FunFam" id="1.10.510.10:FF:000685">
    <property type="entry name" value="Serine/threonine-protein kinase dyf-5"/>
    <property type="match status" value="1"/>
</dbReference>
<feature type="region of interest" description="Disordered" evidence="4">
    <location>
        <begin position="531"/>
        <end position="621"/>
    </location>
</feature>
<comment type="caution">
    <text evidence="7">The sequence shown here is derived from an EMBL/GenBank/DDBJ whole genome shotgun (WGS) entry which is preliminary data.</text>
</comment>
<dbReference type="CDD" id="cd07830">
    <property type="entry name" value="STKc_MAK_like"/>
    <property type="match status" value="1"/>
</dbReference>
<evidence type="ECO:0000256" key="2">
    <source>
        <dbReference type="ARBA" id="ARBA00022840"/>
    </source>
</evidence>
<feature type="compositionally biased region" description="Basic and acidic residues" evidence="4">
    <location>
        <begin position="490"/>
        <end position="508"/>
    </location>
</feature>
<evidence type="ECO:0000256" key="1">
    <source>
        <dbReference type="ARBA" id="ARBA00022741"/>
    </source>
</evidence>
<evidence type="ECO:0000313" key="8">
    <source>
        <dbReference type="Proteomes" id="UP000015354"/>
    </source>
</evidence>
<keyword evidence="7" id="KW-0418">Kinase</keyword>
<dbReference type="PROSITE" id="PS00108">
    <property type="entry name" value="PROTEIN_KINASE_ST"/>
    <property type="match status" value="1"/>
</dbReference>
<dbReference type="InterPro" id="IPR017441">
    <property type="entry name" value="Protein_kinase_ATP_BS"/>
</dbReference>
<dbReference type="Gene3D" id="1.10.510.10">
    <property type="entry name" value="Transferase(Phosphotransferase) domain 1"/>
    <property type="match status" value="1"/>
</dbReference>
<evidence type="ECO:0000313" key="6">
    <source>
        <dbReference type="EMBL" id="EPY19601.1"/>
    </source>
</evidence>
<dbReference type="InterPro" id="IPR000719">
    <property type="entry name" value="Prot_kinase_dom"/>
</dbReference>
<feature type="compositionally biased region" description="Basic and acidic residues" evidence="4">
    <location>
        <begin position="343"/>
        <end position="355"/>
    </location>
</feature>
<evidence type="ECO:0000256" key="3">
    <source>
        <dbReference type="PROSITE-ProRule" id="PRU10141"/>
    </source>
</evidence>
<keyword evidence="1 3" id="KW-0547">Nucleotide-binding</keyword>
<dbReference type="SUPFAM" id="SSF56112">
    <property type="entry name" value="Protein kinase-like (PK-like)"/>
    <property type="match status" value="1"/>
</dbReference>
<keyword evidence="2 3" id="KW-0067">ATP-binding</keyword>
<protein>
    <submittedName>
        <fullName evidence="7">Protein kinase</fullName>
    </submittedName>
</protein>
<feature type="compositionally biased region" description="Basic and acidic residues" evidence="4">
    <location>
        <begin position="438"/>
        <end position="448"/>
    </location>
</feature>
<feature type="compositionally biased region" description="Basic and acidic residues" evidence="4">
    <location>
        <begin position="585"/>
        <end position="594"/>
    </location>
</feature>
<feature type="region of interest" description="Disordered" evidence="4">
    <location>
        <begin position="323"/>
        <end position="459"/>
    </location>
</feature>
<feature type="compositionally biased region" description="Basic and acidic residues" evidence="4">
    <location>
        <begin position="371"/>
        <end position="383"/>
    </location>
</feature>
<evidence type="ECO:0000256" key="4">
    <source>
        <dbReference type="SAM" id="MobiDB-lite"/>
    </source>
</evidence>
<evidence type="ECO:0000259" key="5">
    <source>
        <dbReference type="PROSITE" id="PS50011"/>
    </source>
</evidence>
<proteinExistence type="predicted"/>
<feature type="compositionally biased region" description="Polar residues" evidence="4">
    <location>
        <begin position="408"/>
        <end position="419"/>
    </location>
</feature>
<name>S9TST3_9TRYP</name>
<dbReference type="PANTHER" id="PTHR24055">
    <property type="entry name" value="MITOGEN-ACTIVATED PROTEIN KINASE"/>
    <property type="match status" value="1"/>
</dbReference>
<feature type="region of interest" description="Disordered" evidence="4">
    <location>
        <begin position="481"/>
        <end position="509"/>
    </location>
</feature>
<reference evidence="7" key="2">
    <citation type="submission" date="2013-03" db="EMBL/GenBank/DDBJ databases">
        <authorList>
            <person name="Motta M.C.M."/>
            <person name="Martins A.C.A."/>
            <person name="Preta C.M.C.C."/>
            <person name="Silva R."/>
            <person name="de Souza S.S."/>
            <person name="Klein C.C."/>
            <person name="de Almeida L.G.P."/>
            <person name="Cunha O.L."/>
            <person name="Colabardini A.C."/>
            <person name="Lima B.A."/>
            <person name="Machado C.R."/>
            <person name="Soares C.M.A."/>
            <person name="de Menezes C.B.A."/>
            <person name="Bartolomeu D.C."/>
            <person name="Grisard E.C."/>
            <person name="Fantinatti-Garboggini F."/>
            <person name="Rodrigues-Luiz G.F."/>
            <person name="Wagner G."/>
            <person name="Goldman G.H."/>
            <person name="Fietto J.L.R."/>
            <person name="Ciapina L.P."/>
            <person name="Brocchi M."/>
            <person name="Elias M.C."/>
            <person name="Goldman M.H.S."/>
            <person name="Sagot M.-F."/>
            <person name="Pereira M."/>
            <person name="Stoco P.H."/>
            <person name="Teixeira S.M.R."/>
            <person name="de Mendonca-Neto R.P."/>
            <person name="Maciel T.E.F."/>
            <person name="Mendes T.A.O."/>
            <person name="Urmenyi T.P."/>
            <person name="Teixeira M.M.G."/>
            <person name="de Camargo E.F.P."/>
            <person name="de Sousa W."/>
            <person name="Schenkman S."/>
            <person name="de Vasconcelos A.T.R."/>
        </authorList>
    </citation>
    <scope>NUCLEOTIDE SEQUENCE</scope>
</reference>
<dbReference type="EMBL" id="ATMH01009373">
    <property type="protein sequence ID" value="EPY19601.1"/>
    <property type="molecule type" value="Genomic_DNA"/>
</dbReference>
<dbReference type="InterPro" id="IPR008271">
    <property type="entry name" value="Ser/Thr_kinase_AS"/>
</dbReference>
<dbReference type="PROSITE" id="PS50011">
    <property type="entry name" value="PROTEIN_KINASE_DOM"/>
    <property type="match status" value="1"/>
</dbReference>
<gene>
    <name evidence="7" type="ORF">STCU_08534</name>
    <name evidence="6" type="ORF">STCU_09373</name>
</gene>
<accession>S9TST3</accession>
<organism evidence="7 8">
    <name type="scientific">Strigomonas culicis</name>
    <dbReference type="NCBI Taxonomy" id="28005"/>
    <lineage>
        <taxon>Eukaryota</taxon>
        <taxon>Discoba</taxon>
        <taxon>Euglenozoa</taxon>
        <taxon>Kinetoplastea</taxon>
        <taxon>Metakinetoplastina</taxon>
        <taxon>Trypanosomatida</taxon>
        <taxon>Trypanosomatidae</taxon>
        <taxon>Strigomonadinae</taxon>
        <taxon>Strigomonas</taxon>
    </lineage>
</organism>
<evidence type="ECO:0000313" key="7">
    <source>
        <dbReference type="EMBL" id="EPY21467.1"/>
    </source>
</evidence>
<dbReference type="OrthoDB" id="2158884at2759"/>
<reference evidence="7 8" key="1">
    <citation type="journal article" date="2013" name="PLoS ONE">
        <title>Predicting the Proteins of Angomonas deanei, Strigomonas culicis and Their Respective Endosymbionts Reveals New Aspects of the Trypanosomatidae Family.</title>
        <authorList>
            <person name="Motta M.C."/>
            <person name="Martins A.C."/>
            <person name="de Souza S.S."/>
            <person name="Catta-Preta C.M."/>
            <person name="Silva R."/>
            <person name="Klein C.C."/>
            <person name="de Almeida L.G."/>
            <person name="de Lima Cunha O."/>
            <person name="Ciapina L.P."/>
            <person name="Brocchi M."/>
            <person name="Colabardini A.C."/>
            <person name="de Araujo Lima B."/>
            <person name="Machado C.R."/>
            <person name="de Almeida Soares C.M."/>
            <person name="Probst C.M."/>
            <person name="de Menezes C.B."/>
            <person name="Thompson C.E."/>
            <person name="Bartholomeu D.C."/>
            <person name="Gradia D.F."/>
            <person name="Pavoni D.P."/>
            <person name="Grisard E.C."/>
            <person name="Fantinatti-Garboggini F."/>
            <person name="Marchini F.K."/>
            <person name="Rodrigues-Luiz G.F."/>
            <person name="Wagner G."/>
            <person name="Goldman G.H."/>
            <person name="Fietto J.L."/>
            <person name="Elias M.C."/>
            <person name="Goldman M.H."/>
            <person name="Sagot M.F."/>
            <person name="Pereira M."/>
            <person name="Stoco P.H."/>
            <person name="de Mendonca-Neto R.P."/>
            <person name="Teixeira S.M."/>
            <person name="Maciel T.E."/>
            <person name="de Oliveira Mendes T.A."/>
            <person name="Urmenyi T.P."/>
            <person name="de Souza W."/>
            <person name="Schenkman S."/>
            <person name="de Vasconcelos A.T."/>
        </authorList>
    </citation>
    <scope>NUCLEOTIDE SEQUENCE [LARGE SCALE GENOMIC DNA]</scope>
</reference>
<dbReference type="FunFam" id="3.30.200.20:FF:000335">
    <property type="entry name" value="Serine/threonine-protein kinase MHK"/>
    <property type="match status" value="1"/>
</dbReference>
<dbReference type="InterPro" id="IPR050117">
    <property type="entry name" value="MAPK"/>
</dbReference>
<dbReference type="Gene3D" id="3.30.200.20">
    <property type="entry name" value="Phosphorylase Kinase, domain 1"/>
    <property type="match status" value="1"/>
</dbReference>